<reference evidence="1 2" key="1">
    <citation type="submission" date="2020-06" db="EMBL/GenBank/DDBJ databases">
        <title>Acidovorax antarctica sp. nov., isolated from Corinth ice sheet soil, Antarctic Fields Peninsula.</title>
        <authorList>
            <person name="Xu Q."/>
            <person name="Peng F."/>
        </authorList>
    </citation>
    <scope>NUCLEOTIDE SEQUENCE [LARGE SCALE GENOMIC DNA]</scope>
    <source>
        <strain evidence="1 2">16-35-5</strain>
    </source>
</reference>
<accession>A0A6N1X087</accession>
<name>A0A6N1X087_9BURK</name>
<dbReference type="AlphaFoldDB" id="A0A6N1X087"/>
<dbReference type="Proteomes" id="UP000509579">
    <property type="component" value="Chromosome"/>
</dbReference>
<evidence type="ECO:0000313" key="2">
    <source>
        <dbReference type="Proteomes" id="UP000509579"/>
    </source>
</evidence>
<dbReference type="EMBL" id="CP054840">
    <property type="protein sequence ID" value="QKV52667.1"/>
    <property type="molecule type" value="Genomic_DNA"/>
</dbReference>
<keyword evidence="2" id="KW-1185">Reference proteome</keyword>
<dbReference type="SUPFAM" id="SSF75169">
    <property type="entry name" value="DsrEFH-like"/>
    <property type="match status" value="1"/>
</dbReference>
<dbReference type="KEGG" id="aant:HUK68_07030"/>
<evidence type="ECO:0008006" key="3">
    <source>
        <dbReference type="Google" id="ProtNLM"/>
    </source>
</evidence>
<sequence length="102" mass="10772">MTALPPILLHAPTLEALARARNSLMNAQQADPGCRIRIIANAQAVAAALDIPHAQADAHTALCPNTLQHLQRVPHAPLQVLPGPAVLEIAALQAAGWVYIRS</sequence>
<dbReference type="InterPro" id="IPR027396">
    <property type="entry name" value="DsrEFH-like"/>
</dbReference>
<dbReference type="RefSeq" id="WP_175503546.1">
    <property type="nucleotide sequence ID" value="NZ_CAURQT010000007.1"/>
</dbReference>
<organism evidence="1 2">
    <name type="scientific">Comamonas antarctica</name>
    <dbReference type="NCBI Taxonomy" id="2743470"/>
    <lineage>
        <taxon>Bacteria</taxon>
        <taxon>Pseudomonadati</taxon>
        <taxon>Pseudomonadota</taxon>
        <taxon>Betaproteobacteria</taxon>
        <taxon>Burkholderiales</taxon>
        <taxon>Comamonadaceae</taxon>
        <taxon>Comamonas</taxon>
    </lineage>
</organism>
<protein>
    <recommendedName>
        <fullName evidence="3">Intracellular sulfur oxidation protein, DsrE/DsrF family</fullName>
    </recommendedName>
</protein>
<gene>
    <name evidence="1" type="ORF">HUK68_07030</name>
</gene>
<proteinExistence type="predicted"/>
<evidence type="ECO:0000313" key="1">
    <source>
        <dbReference type="EMBL" id="QKV52667.1"/>
    </source>
</evidence>